<dbReference type="GO" id="GO:0043565">
    <property type="term" value="F:sequence-specific DNA binding"/>
    <property type="evidence" value="ECO:0007669"/>
    <property type="project" value="InterPro"/>
</dbReference>
<keyword evidence="2" id="KW-0805">Transcription regulation</keyword>
<dbReference type="Proteomes" id="UP000467841">
    <property type="component" value="Unassembled WGS sequence"/>
</dbReference>
<dbReference type="InterPro" id="IPR003657">
    <property type="entry name" value="WRKY_dom"/>
</dbReference>
<keyword evidence="4" id="KW-0804">Transcription</keyword>
<dbReference type="Gene3D" id="2.20.25.80">
    <property type="entry name" value="WRKY domain"/>
    <property type="match status" value="1"/>
</dbReference>
<comment type="subcellular location">
    <subcellularLocation>
        <location evidence="1">Nucleus</location>
    </subcellularLocation>
</comment>
<dbReference type="Pfam" id="PF03106">
    <property type="entry name" value="WRKY"/>
    <property type="match status" value="1"/>
</dbReference>
<gene>
    <name evidence="8" type="ORF">MERR_LOCUS48308</name>
</gene>
<proteinExistence type="predicted"/>
<dbReference type="EMBL" id="CACVBM020001851">
    <property type="protein sequence ID" value="CAA7061072.1"/>
    <property type="molecule type" value="Genomic_DNA"/>
</dbReference>
<dbReference type="InterPro" id="IPR044810">
    <property type="entry name" value="WRKY_plant"/>
</dbReference>
<dbReference type="PANTHER" id="PTHR31282">
    <property type="entry name" value="WRKY TRANSCRIPTION FACTOR 21-RELATED"/>
    <property type="match status" value="1"/>
</dbReference>
<evidence type="ECO:0000313" key="8">
    <source>
        <dbReference type="EMBL" id="CAA7061072.1"/>
    </source>
</evidence>
<comment type="caution">
    <text evidence="8">The sequence shown here is derived from an EMBL/GenBank/DDBJ whole genome shotgun (WGS) entry which is preliminary data.</text>
</comment>
<organism evidence="8 9">
    <name type="scientific">Microthlaspi erraticum</name>
    <dbReference type="NCBI Taxonomy" id="1685480"/>
    <lineage>
        <taxon>Eukaryota</taxon>
        <taxon>Viridiplantae</taxon>
        <taxon>Streptophyta</taxon>
        <taxon>Embryophyta</taxon>
        <taxon>Tracheophyta</taxon>
        <taxon>Spermatophyta</taxon>
        <taxon>Magnoliopsida</taxon>
        <taxon>eudicotyledons</taxon>
        <taxon>Gunneridae</taxon>
        <taxon>Pentapetalae</taxon>
        <taxon>rosids</taxon>
        <taxon>malvids</taxon>
        <taxon>Brassicales</taxon>
        <taxon>Brassicaceae</taxon>
        <taxon>Coluteocarpeae</taxon>
        <taxon>Microthlaspi</taxon>
    </lineage>
</organism>
<sequence>MEMNSPHEKAVQAIMYGHRCALRLKVRLDDPMADNGSVSTYDLAKSIVSCFSDAISILSDKPKSEDDQFSDLSSRDSSPPPTPQRNQSKKRKINHSGTNSSENWRDDSPAPIYYDGFLWRKYGQKSIKKSVHQRSYYRCSYNIDHDCGARKHEQKIKDNPPVYRTTYFGHHTCKTTHNQDHLFTAVQDQVDDLESARMIRFGEDLVQDKESHTRGFSLSAKHEEDTIKEETMDQCRVITGDDQDCQHVMEENQSSPSGSYTPPSSSGSESVMCDSDLLVDNLASWDFYNQFDLDCARFFS</sequence>
<name>A0A6D2L606_9BRAS</name>
<dbReference type="GO" id="GO:0005634">
    <property type="term" value="C:nucleus"/>
    <property type="evidence" value="ECO:0007669"/>
    <property type="project" value="UniProtKB-SubCell"/>
</dbReference>
<protein>
    <recommendedName>
        <fullName evidence="7">WRKY domain-containing protein</fullName>
    </recommendedName>
</protein>
<dbReference type="OrthoDB" id="2021064at2759"/>
<dbReference type="GO" id="GO:0003700">
    <property type="term" value="F:DNA-binding transcription factor activity"/>
    <property type="evidence" value="ECO:0007669"/>
    <property type="project" value="InterPro"/>
</dbReference>
<evidence type="ECO:0000256" key="4">
    <source>
        <dbReference type="ARBA" id="ARBA00023163"/>
    </source>
</evidence>
<evidence type="ECO:0000256" key="3">
    <source>
        <dbReference type="ARBA" id="ARBA00023125"/>
    </source>
</evidence>
<dbReference type="SMART" id="SM00774">
    <property type="entry name" value="WRKY"/>
    <property type="match status" value="1"/>
</dbReference>
<evidence type="ECO:0000259" key="7">
    <source>
        <dbReference type="PROSITE" id="PS50811"/>
    </source>
</evidence>
<feature type="domain" description="WRKY" evidence="7">
    <location>
        <begin position="108"/>
        <end position="176"/>
    </location>
</feature>
<dbReference type="PROSITE" id="PS50811">
    <property type="entry name" value="WRKY"/>
    <property type="match status" value="1"/>
</dbReference>
<dbReference type="InterPro" id="IPR036576">
    <property type="entry name" value="WRKY_dom_sf"/>
</dbReference>
<keyword evidence="9" id="KW-1185">Reference proteome</keyword>
<evidence type="ECO:0000256" key="2">
    <source>
        <dbReference type="ARBA" id="ARBA00023015"/>
    </source>
</evidence>
<keyword evidence="3" id="KW-0238">DNA-binding</keyword>
<dbReference type="SUPFAM" id="SSF118290">
    <property type="entry name" value="WRKY DNA-binding domain"/>
    <property type="match status" value="1"/>
</dbReference>
<accession>A0A6D2L606</accession>
<feature type="region of interest" description="Disordered" evidence="6">
    <location>
        <begin position="61"/>
        <end position="105"/>
    </location>
</feature>
<evidence type="ECO:0000256" key="6">
    <source>
        <dbReference type="SAM" id="MobiDB-lite"/>
    </source>
</evidence>
<evidence type="ECO:0000313" key="9">
    <source>
        <dbReference type="Proteomes" id="UP000467841"/>
    </source>
</evidence>
<reference evidence="8" key="1">
    <citation type="submission" date="2020-01" db="EMBL/GenBank/DDBJ databases">
        <authorList>
            <person name="Mishra B."/>
        </authorList>
    </citation>
    <scope>NUCLEOTIDE SEQUENCE [LARGE SCALE GENOMIC DNA]</scope>
</reference>
<evidence type="ECO:0000256" key="1">
    <source>
        <dbReference type="ARBA" id="ARBA00004123"/>
    </source>
</evidence>
<dbReference type="AlphaFoldDB" id="A0A6D2L606"/>
<keyword evidence="5" id="KW-0539">Nucleus</keyword>
<evidence type="ECO:0000256" key="5">
    <source>
        <dbReference type="ARBA" id="ARBA00023242"/>
    </source>
</evidence>